<reference evidence="2 3" key="1">
    <citation type="submission" date="2023-01" db="EMBL/GenBank/DDBJ databases">
        <title>Analysis of 21 Apiospora genomes using comparative genomics revels a genus with tremendous synthesis potential of carbohydrate active enzymes and secondary metabolites.</title>
        <authorList>
            <person name="Sorensen T."/>
        </authorList>
    </citation>
    <scope>NUCLEOTIDE SEQUENCE [LARGE SCALE GENOMIC DNA]</scope>
    <source>
        <strain evidence="2 3">CBS 135458</strain>
    </source>
</reference>
<dbReference type="InterPro" id="IPR032632">
    <property type="entry name" value="Peptidase_M16_M"/>
</dbReference>
<protein>
    <submittedName>
        <fullName evidence="2">A-pheromone processing metallopeptidase ste23</fullName>
    </submittedName>
</protein>
<accession>A0ABR1VQ35</accession>
<evidence type="ECO:0000313" key="3">
    <source>
        <dbReference type="Proteomes" id="UP001480595"/>
    </source>
</evidence>
<organism evidence="2 3">
    <name type="scientific">Apiospora phragmitis</name>
    <dbReference type="NCBI Taxonomy" id="2905665"/>
    <lineage>
        <taxon>Eukaryota</taxon>
        <taxon>Fungi</taxon>
        <taxon>Dikarya</taxon>
        <taxon>Ascomycota</taxon>
        <taxon>Pezizomycotina</taxon>
        <taxon>Sordariomycetes</taxon>
        <taxon>Xylariomycetidae</taxon>
        <taxon>Amphisphaeriales</taxon>
        <taxon>Apiosporaceae</taxon>
        <taxon>Apiospora</taxon>
    </lineage>
</organism>
<evidence type="ECO:0000259" key="1">
    <source>
        <dbReference type="Pfam" id="PF16187"/>
    </source>
</evidence>
<keyword evidence="3" id="KW-1185">Reference proteome</keyword>
<gene>
    <name evidence="2" type="ORF">PG994_004259</name>
</gene>
<evidence type="ECO:0000313" key="2">
    <source>
        <dbReference type="EMBL" id="KAK8073360.1"/>
    </source>
</evidence>
<feature type="domain" description="Peptidase M16 middle/third" evidence="1">
    <location>
        <begin position="3"/>
        <end position="41"/>
    </location>
</feature>
<dbReference type="Proteomes" id="UP001480595">
    <property type="component" value="Unassembled WGS sequence"/>
</dbReference>
<dbReference type="GeneID" id="92088731"/>
<dbReference type="Gene3D" id="3.30.830.10">
    <property type="entry name" value="Metalloenzyme, LuxS/M16 peptidase-like"/>
    <property type="match status" value="1"/>
</dbReference>
<dbReference type="EMBL" id="JAQQWL010000005">
    <property type="protein sequence ID" value="KAK8073360.1"/>
    <property type="molecule type" value="Genomic_DNA"/>
</dbReference>
<proteinExistence type="predicted"/>
<comment type="caution">
    <text evidence="2">The sequence shown here is derived from an EMBL/GenBank/DDBJ whole genome shotgun (WGS) entry which is preliminary data.</text>
</comment>
<name>A0ABR1VQ35_9PEZI</name>
<dbReference type="RefSeq" id="XP_066717835.1">
    <property type="nucleotide sequence ID" value="XM_066855668.1"/>
</dbReference>
<dbReference type="Pfam" id="PF16187">
    <property type="entry name" value="Peptidase_M16_M"/>
    <property type="match status" value="1"/>
</dbReference>
<sequence>MFIKVSGYNNKLPVLLEQVLITMRDLEIRDERFNILTSKHEYIVNQLEAELFNITVKATRAFHKQLIS</sequence>